<gene>
    <name evidence="2" type="ORF">V5F89_00875</name>
</gene>
<dbReference type="PANTHER" id="PTHR33164:SF43">
    <property type="entry name" value="HTH-TYPE TRANSCRIPTIONAL REPRESSOR YETL"/>
    <property type="match status" value="1"/>
</dbReference>
<dbReference type="EMBL" id="CP144918">
    <property type="protein sequence ID" value="WWA47491.1"/>
    <property type="molecule type" value="Genomic_DNA"/>
</dbReference>
<evidence type="ECO:0000259" key="1">
    <source>
        <dbReference type="PROSITE" id="PS50995"/>
    </source>
</evidence>
<sequence length="156" mass="17299">MSQSRRENADQQIGPLADILGYHFRRAWNVLRKDFEASVHDLGVRQAHIGILSVIRANPGINQGLAGRTLDIQRANMVALISELSDAGWVARGEDPGDRRAIALSLTPEGEKLLSKALERIEVHENRVFSVLSARERQSLLEMLQRLGESRPAGAE</sequence>
<evidence type="ECO:0000313" key="3">
    <source>
        <dbReference type="Proteomes" id="UP001335183"/>
    </source>
</evidence>
<dbReference type="Gene3D" id="1.10.10.10">
    <property type="entry name" value="Winged helix-like DNA-binding domain superfamily/Winged helix DNA-binding domain"/>
    <property type="match status" value="1"/>
</dbReference>
<dbReference type="InterPro" id="IPR039422">
    <property type="entry name" value="MarR/SlyA-like"/>
</dbReference>
<dbReference type="SUPFAM" id="SSF46785">
    <property type="entry name" value="Winged helix' DNA-binding domain"/>
    <property type="match status" value="1"/>
</dbReference>
<dbReference type="InterPro" id="IPR036388">
    <property type="entry name" value="WH-like_DNA-bd_sf"/>
</dbReference>
<dbReference type="RefSeq" id="WP_338446381.1">
    <property type="nucleotide sequence ID" value="NZ_CP144918.1"/>
</dbReference>
<name>A0ABZ2D8D9_9SPHN</name>
<dbReference type="SMART" id="SM00347">
    <property type="entry name" value="HTH_MARR"/>
    <property type="match status" value="1"/>
</dbReference>
<dbReference type="Pfam" id="PF12802">
    <property type="entry name" value="MarR_2"/>
    <property type="match status" value="1"/>
</dbReference>
<proteinExistence type="predicted"/>
<evidence type="ECO:0000313" key="2">
    <source>
        <dbReference type="EMBL" id="WWA47491.1"/>
    </source>
</evidence>
<protein>
    <submittedName>
        <fullName evidence="2">MarR family transcriptional regulator</fullName>
    </submittedName>
</protein>
<dbReference type="InterPro" id="IPR036390">
    <property type="entry name" value="WH_DNA-bd_sf"/>
</dbReference>
<keyword evidence="3" id="KW-1185">Reference proteome</keyword>
<reference evidence="2 3" key="1">
    <citation type="submission" date="2024-02" db="EMBL/GenBank/DDBJ databases">
        <title>The whole genome sequence of five bacterial samples isolated from Abu Dhabi Sabkha-shore region.</title>
        <authorList>
            <person name="Sudalaimuthuasari N."/>
            <person name="Sarfraz B."/>
            <person name="Tuyisabe J.D."/>
            <person name="Mugisha Ntwali L.D.M."/>
            <person name="Ali A.I.A.A."/>
            <person name="Almansoori S.Z.A."/>
            <person name="Alajami H.S.A."/>
            <person name="Almeqbaali A.A.S."/>
            <person name="Kundu B."/>
            <person name="Saeed E.E."/>
            <person name="Sukumarinath V."/>
            <person name="Mishra A.K."/>
            <person name="Hazzouri K.M."/>
            <person name="Almaskari R."/>
            <person name="Sharma A.K."/>
            <person name="Amiri K.M.A."/>
        </authorList>
    </citation>
    <scope>NUCLEOTIDE SEQUENCE [LARGE SCALE GENOMIC DNA]</scope>
    <source>
        <strain evidence="3">kcgeb_sd</strain>
    </source>
</reference>
<accession>A0ABZ2D8D9</accession>
<dbReference type="PROSITE" id="PS50995">
    <property type="entry name" value="HTH_MARR_2"/>
    <property type="match status" value="1"/>
</dbReference>
<dbReference type="InterPro" id="IPR000835">
    <property type="entry name" value="HTH_MarR-typ"/>
</dbReference>
<feature type="domain" description="HTH marR-type" evidence="1">
    <location>
        <begin position="17"/>
        <end position="149"/>
    </location>
</feature>
<dbReference type="PANTHER" id="PTHR33164">
    <property type="entry name" value="TRANSCRIPTIONAL REGULATOR, MARR FAMILY"/>
    <property type="match status" value="1"/>
</dbReference>
<dbReference type="Proteomes" id="UP001335183">
    <property type="component" value="Chromosome"/>
</dbReference>
<dbReference type="PRINTS" id="PR00598">
    <property type="entry name" value="HTHMARR"/>
</dbReference>
<organism evidence="2 3">
    <name type="scientific">Pelagerythrobacter marensis</name>
    <dbReference type="NCBI Taxonomy" id="543877"/>
    <lineage>
        <taxon>Bacteria</taxon>
        <taxon>Pseudomonadati</taxon>
        <taxon>Pseudomonadota</taxon>
        <taxon>Alphaproteobacteria</taxon>
        <taxon>Sphingomonadales</taxon>
        <taxon>Erythrobacteraceae</taxon>
        <taxon>Pelagerythrobacter</taxon>
    </lineage>
</organism>